<dbReference type="InterPro" id="IPR010666">
    <property type="entry name" value="Znf_GRF"/>
</dbReference>
<name>A0A371I6J7_MUCPR</name>
<feature type="non-terminal residue" evidence="8">
    <location>
        <position position="293"/>
    </location>
</feature>
<evidence type="ECO:0000256" key="3">
    <source>
        <dbReference type="ARBA" id="ARBA00022833"/>
    </source>
</evidence>
<evidence type="ECO:0000256" key="1">
    <source>
        <dbReference type="ARBA" id="ARBA00022723"/>
    </source>
</evidence>
<evidence type="ECO:0000256" key="2">
    <source>
        <dbReference type="ARBA" id="ARBA00022771"/>
    </source>
</evidence>
<dbReference type="AlphaFoldDB" id="A0A371I6J7"/>
<dbReference type="Pfam" id="PF06839">
    <property type="entry name" value="Zn_ribbon_GRF"/>
    <property type="match status" value="1"/>
</dbReference>
<feature type="domain" description="CCHC-type" evidence="6">
    <location>
        <begin position="92"/>
        <end position="106"/>
    </location>
</feature>
<keyword evidence="3" id="KW-0862">Zinc</keyword>
<dbReference type="EMBL" id="QJKJ01000801">
    <property type="protein sequence ID" value="RDY10658.1"/>
    <property type="molecule type" value="Genomic_DNA"/>
</dbReference>
<dbReference type="InterPro" id="IPR036875">
    <property type="entry name" value="Znf_CCHC_sf"/>
</dbReference>
<dbReference type="InterPro" id="IPR001878">
    <property type="entry name" value="Znf_CCHC"/>
</dbReference>
<dbReference type="Pfam" id="PF00098">
    <property type="entry name" value="zf-CCHC"/>
    <property type="match status" value="1"/>
</dbReference>
<proteinExistence type="predicted"/>
<protein>
    <submittedName>
        <fullName evidence="8">DNA topoisomerase 3-alpha</fullName>
    </submittedName>
</protein>
<evidence type="ECO:0000313" key="8">
    <source>
        <dbReference type="EMBL" id="RDY10658.1"/>
    </source>
</evidence>
<dbReference type="PROSITE" id="PS51999">
    <property type="entry name" value="ZF_GRF"/>
    <property type="match status" value="1"/>
</dbReference>
<dbReference type="PROSITE" id="PS50158">
    <property type="entry name" value="ZF_CCHC"/>
    <property type="match status" value="1"/>
</dbReference>
<organism evidence="8 9">
    <name type="scientific">Mucuna pruriens</name>
    <name type="common">Velvet bean</name>
    <name type="synonym">Dolichos pruriens</name>
    <dbReference type="NCBI Taxonomy" id="157652"/>
    <lineage>
        <taxon>Eukaryota</taxon>
        <taxon>Viridiplantae</taxon>
        <taxon>Streptophyta</taxon>
        <taxon>Embryophyta</taxon>
        <taxon>Tracheophyta</taxon>
        <taxon>Spermatophyta</taxon>
        <taxon>Magnoliopsida</taxon>
        <taxon>eudicotyledons</taxon>
        <taxon>Gunneridae</taxon>
        <taxon>Pentapetalae</taxon>
        <taxon>rosids</taxon>
        <taxon>fabids</taxon>
        <taxon>Fabales</taxon>
        <taxon>Fabaceae</taxon>
        <taxon>Papilionoideae</taxon>
        <taxon>50 kb inversion clade</taxon>
        <taxon>NPAAA clade</taxon>
        <taxon>indigoferoid/millettioid clade</taxon>
        <taxon>Phaseoleae</taxon>
        <taxon>Mucuna</taxon>
    </lineage>
</organism>
<dbReference type="GO" id="GO:0003676">
    <property type="term" value="F:nucleic acid binding"/>
    <property type="evidence" value="ECO:0007669"/>
    <property type="project" value="InterPro"/>
</dbReference>
<feature type="compositionally biased region" description="Polar residues" evidence="5">
    <location>
        <begin position="199"/>
        <end position="214"/>
    </location>
</feature>
<evidence type="ECO:0000259" key="7">
    <source>
        <dbReference type="PROSITE" id="PS51999"/>
    </source>
</evidence>
<dbReference type="Gene3D" id="4.10.60.10">
    <property type="entry name" value="Zinc finger, CCHC-type"/>
    <property type="match status" value="1"/>
</dbReference>
<dbReference type="GO" id="GO:0008270">
    <property type="term" value="F:zinc ion binding"/>
    <property type="evidence" value="ECO:0007669"/>
    <property type="project" value="UniProtKB-KW"/>
</dbReference>
<dbReference type="GO" id="GO:0016853">
    <property type="term" value="F:isomerase activity"/>
    <property type="evidence" value="ECO:0007669"/>
    <property type="project" value="UniProtKB-KW"/>
</dbReference>
<evidence type="ECO:0000259" key="6">
    <source>
        <dbReference type="PROSITE" id="PS50158"/>
    </source>
</evidence>
<keyword evidence="9" id="KW-1185">Reference proteome</keyword>
<reference evidence="8" key="1">
    <citation type="submission" date="2018-05" db="EMBL/GenBank/DDBJ databases">
        <title>Draft genome of Mucuna pruriens seed.</title>
        <authorList>
            <person name="Nnadi N.E."/>
            <person name="Vos R."/>
            <person name="Hasami M.H."/>
            <person name="Devisetty U.K."/>
            <person name="Aguiy J.C."/>
        </authorList>
    </citation>
    <scope>NUCLEOTIDE SEQUENCE [LARGE SCALE GENOMIC DNA]</scope>
    <source>
        <strain evidence="8">JCA_2017</strain>
    </source>
</reference>
<evidence type="ECO:0000313" key="9">
    <source>
        <dbReference type="Proteomes" id="UP000257109"/>
    </source>
</evidence>
<evidence type="ECO:0000256" key="4">
    <source>
        <dbReference type="PROSITE-ProRule" id="PRU00047"/>
    </source>
</evidence>
<feature type="region of interest" description="Disordered" evidence="5">
    <location>
        <begin position="191"/>
        <end position="239"/>
    </location>
</feature>
<keyword evidence="1" id="KW-0479">Metal-binding</keyword>
<keyword evidence="2 4" id="KW-0863">Zinc-finger</keyword>
<dbReference type="OrthoDB" id="430051at2759"/>
<evidence type="ECO:0000256" key="5">
    <source>
        <dbReference type="SAM" id="MobiDB-lite"/>
    </source>
</evidence>
<sequence>MRTSLCKLEKPIGVCSLVCSGPVYLIQFKFRQLEIPPNYSANHLGCIGGCDEVLAQLIEICGTGSRMPARTRGPTAPTSNAHHTNPRRQGVCTNCQETGHSTNDCPLRSRNVRHHGMSEHDGEASVSCNSCGTPCVLRTANTANNRGRKFYSCQSQECNFFVLEKQNILHGFKIVVCLYKPYHPYHRWEDSLNDGTEGRSVTRSNSIPASNPRQNGGRGSRGRGGRNGSHTANTTFVSATGDPVSGRRCFMCGDPSHFANGEVIVPEFLNLWNTRSYVNIINFSESFEPTHLI</sequence>
<dbReference type="STRING" id="157652.A0A371I6J7"/>
<feature type="non-terminal residue" evidence="8">
    <location>
        <position position="1"/>
    </location>
</feature>
<feature type="domain" description="GRF-type" evidence="7">
    <location>
        <begin position="128"/>
        <end position="167"/>
    </location>
</feature>
<comment type="caution">
    <text evidence="8">The sequence shown here is derived from an EMBL/GenBank/DDBJ whole genome shotgun (WGS) entry which is preliminary data.</text>
</comment>
<dbReference type="SUPFAM" id="SSF57756">
    <property type="entry name" value="Retrovirus zinc finger-like domains"/>
    <property type="match status" value="1"/>
</dbReference>
<gene>
    <name evidence="8" type="primary">TOP3A</name>
    <name evidence="8" type="ORF">CR513_04790</name>
</gene>
<dbReference type="Proteomes" id="UP000257109">
    <property type="component" value="Unassembled WGS sequence"/>
</dbReference>
<accession>A0A371I6J7</accession>